<comment type="caution">
    <text evidence="2">The sequence shown here is derived from an EMBL/GenBank/DDBJ whole genome shotgun (WGS) entry which is preliminary data.</text>
</comment>
<proteinExistence type="predicted"/>
<dbReference type="EMBL" id="JBHSOZ010000004">
    <property type="protein sequence ID" value="MFC5713222.1"/>
    <property type="molecule type" value="Genomic_DNA"/>
</dbReference>
<accession>A0ABW0YP48</accession>
<feature type="transmembrane region" description="Helical" evidence="1">
    <location>
        <begin position="44"/>
        <end position="65"/>
    </location>
</feature>
<dbReference type="Proteomes" id="UP001596142">
    <property type="component" value="Unassembled WGS sequence"/>
</dbReference>
<keyword evidence="1" id="KW-1133">Transmembrane helix</keyword>
<evidence type="ECO:0000313" key="3">
    <source>
        <dbReference type="Proteomes" id="UP001596142"/>
    </source>
</evidence>
<feature type="transmembrane region" description="Helical" evidence="1">
    <location>
        <begin position="77"/>
        <end position="96"/>
    </location>
</feature>
<protein>
    <submittedName>
        <fullName evidence="2">Uncharacterized protein</fullName>
    </submittedName>
</protein>
<evidence type="ECO:0000256" key="1">
    <source>
        <dbReference type="SAM" id="Phobius"/>
    </source>
</evidence>
<sequence length="131" mass="15048">MGNLLFLILLPFSGALITMVIALKMKWMLEREVNNKQPVFAFHLFNVIFTLMTFGTISLSISGVVRGGISENGWGTAFLYAYVFPLPFLIITYMLIAPMFEKYMRPYIESEDSNIVYLKKRLYKGNRTDKG</sequence>
<gene>
    <name evidence="2" type="ORF">ACFPU1_10530</name>
</gene>
<dbReference type="RefSeq" id="WP_054636753.1">
    <property type="nucleotide sequence ID" value="NZ_JBHSOZ010000004.1"/>
</dbReference>
<feature type="transmembrane region" description="Helical" evidence="1">
    <location>
        <begin position="6"/>
        <end position="23"/>
    </location>
</feature>
<keyword evidence="1" id="KW-0812">Transmembrane</keyword>
<keyword evidence="1" id="KW-0472">Membrane</keyword>
<evidence type="ECO:0000313" key="2">
    <source>
        <dbReference type="EMBL" id="MFC5713222.1"/>
    </source>
</evidence>
<keyword evidence="3" id="KW-1185">Reference proteome</keyword>
<name>A0ABW0YP48_9BACI</name>
<organism evidence="2 3">
    <name type="scientific">Thalassorhabdus alkalitolerans</name>
    <dbReference type="NCBI Taxonomy" id="2282697"/>
    <lineage>
        <taxon>Bacteria</taxon>
        <taxon>Bacillati</taxon>
        <taxon>Bacillota</taxon>
        <taxon>Bacilli</taxon>
        <taxon>Bacillales</taxon>
        <taxon>Bacillaceae</taxon>
        <taxon>Thalassorhabdus</taxon>
    </lineage>
</organism>
<reference evidence="3" key="1">
    <citation type="journal article" date="2019" name="Int. J. Syst. Evol. Microbiol.">
        <title>The Global Catalogue of Microorganisms (GCM) 10K type strain sequencing project: providing services to taxonomists for standard genome sequencing and annotation.</title>
        <authorList>
            <consortium name="The Broad Institute Genomics Platform"/>
            <consortium name="The Broad Institute Genome Sequencing Center for Infectious Disease"/>
            <person name="Wu L."/>
            <person name="Ma J."/>
        </authorList>
    </citation>
    <scope>NUCLEOTIDE SEQUENCE [LARGE SCALE GENOMIC DNA]</scope>
    <source>
        <strain evidence="3">CECT 7184</strain>
    </source>
</reference>